<dbReference type="InterPro" id="IPR001754">
    <property type="entry name" value="OMPdeCOase_dom"/>
</dbReference>
<protein>
    <recommendedName>
        <fullName evidence="7">Orotidine 5'-phosphate decarboxylase</fullName>
        <ecNumber evidence="7">4.1.1.23</ecNumber>
    </recommendedName>
    <alternativeName>
        <fullName evidence="7">OMP decarboxylase</fullName>
        <shortName evidence="7">OMPDCase</shortName>
        <shortName evidence="7">OMPdecase</shortName>
    </alternativeName>
</protein>
<reference evidence="9 10" key="1">
    <citation type="submission" date="2023-11" db="EMBL/GenBank/DDBJ databases">
        <authorList>
            <person name="Xu M."/>
            <person name="Jiang T."/>
        </authorList>
    </citation>
    <scope>NUCLEOTIDE SEQUENCE [LARGE SCALE GENOMIC DNA]</scope>
    <source>
        <strain evidence="9 10">SD</strain>
    </source>
</reference>
<evidence type="ECO:0000256" key="1">
    <source>
        <dbReference type="ARBA" id="ARBA00004861"/>
    </source>
</evidence>
<evidence type="ECO:0000313" key="10">
    <source>
        <dbReference type="Proteomes" id="UP001277761"/>
    </source>
</evidence>
<evidence type="ECO:0000256" key="7">
    <source>
        <dbReference type="HAMAP-Rule" id="MF_01215"/>
    </source>
</evidence>
<evidence type="ECO:0000256" key="3">
    <source>
        <dbReference type="ARBA" id="ARBA00022793"/>
    </source>
</evidence>
<evidence type="ECO:0000313" key="9">
    <source>
        <dbReference type="EMBL" id="MDX8150902.1"/>
    </source>
</evidence>
<dbReference type="InterPro" id="IPR013785">
    <property type="entry name" value="Aldolase_TIM"/>
</dbReference>
<comment type="catalytic activity">
    <reaction evidence="6 7">
        <text>orotidine 5'-phosphate + H(+) = UMP + CO2</text>
        <dbReference type="Rhea" id="RHEA:11596"/>
        <dbReference type="ChEBI" id="CHEBI:15378"/>
        <dbReference type="ChEBI" id="CHEBI:16526"/>
        <dbReference type="ChEBI" id="CHEBI:57538"/>
        <dbReference type="ChEBI" id="CHEBI:57865"/>
        <dbReference type="EC" id="4.1.1.23"/>
    </reaction>
</comment>
<dbReference type="NCBIfam" id="TIGR02127">
    <property type="entry name" value="pyrF_sub2"/>
    <property type="match status" value="1"/>
</dbReference>
<dbReference type="Gene3D" id="3.20.20.70">
    <property type="entry name" value="Aldolase class I"/>
    <property type="match status" value="1"/>
</dbReference>
<comment type="pathway">
    <text evidence="1 7">Pyrimidine metabolism; UMP biosynthesis via de novo pathway; UMP from orotate: step 2/2.</text>
</comment>
<dbReference type="SUPFAM" id="SSF51366">
    <property type="entry name" value="Ribulose-phoshate binding barrel"/>
    <property type="match status" value="1"/>
</dbReference>
<feature type="domain" description="Orotidine 5'-phosphate decarboxylase" evidence="8">
    <location>
        <begin position="30"/>
        <end position="308"/>
    </location>
</feature>
<dbReference type="EMBL" id="JAXAVX010000001">
    <property type="protein sequence ID" value="MDX8150902.1"/>
    <property type="molecule type" value="Genomic_DNA"/>
</dbReference>
<feature type="active site" description="Proton donor" evidence="7">
    <location>
        <position position="117"/>
    </location>
</feature>
<dbReference type="GO" id="GO:0004590">
    <property type="term" value="F:orotidine-5'-phosphate decarboxylase activity"/>
    <property type="evidence" value="ECO:0007669"/>
    <property type="project" value="UniProtKB-EC"/>
</dbReference>
<dbReference type="PANTHER" id="PTHR43375:SF1">
    <property type="entry name" value="OROTIDINE 5'-PHOSPHATE DECARBOXYLASE"/>
    <property type="match status" value="1"/>
</dbReference>
<dbReference type="HAMAP" id="MF_01215">
    <property type="entry name" value="OMPdecase_type2"/>
    <property type="match status" value="1"/>
</dbReference>
<accession>A0ABU4VHP8</accession>
<dbReference type="SMART" id="SM00934">
    <property type="entry name" value="OMPdecase"/>
    <property type="match status" value="1"/>
</dbReference>
<dbReference type="EC" id="4.1.1.23" evidence="7"/>
<keyword evidence="3 7" id="KW-0210">Decarboxylase</keyword>
<name>A0ABU4VHP8_9ACTN</name>
<dbReference type="Proteomes" id="UP001277761">
    <property type="component" value="Unassembled WGS sequence"/>
</dbReference>
<keyword evidence="10" id="KW-1185">Reference proteome</keyword>
<dbReference type="RefSeq" id="WP_319953042.1">
    <property type="nucleotide sequence ID" value="NZ_JAXAVX010000001.1"/>
</dbReference>
<evidence type="ECO:0000256" key="2">
    <source>
        <dbReference type="ARBA" id="ARBA00008847"/>
    </source>
</evidence>
<dbReference type="InterPro" id="IPR011995">
    <property type="entry name" value="OMPdecase_type-2"/>
</dbReference>
<proteinExistence type="inferred from homology"/>
<comment type="caution">
    <text evidence="9">The sequence shown here is derived from an EMBL/GenBank/DDBJ whole genome shotgun (WGS) entry which is preliminary data.</text>
</comment>
<gene>
    <name evidence="7 9" type="primary">pyrF</name>
    <name evidence="9" type="ORF">SK069_04795</name>
</gene>
<dbReference type="InterPro" id="IPR011060">
    <property type="entry name" value="RibuloseP-bd_barrel"/>
</dbReference>
<evidence type="ECO:0000256" key="6">
    <source>
        <dbReference type="ARBA" id="ARBA00049157"/>
    </source>
</evidence>
<dbReference type="PANTHER" id="PTHR43375">
    <property type="entry name" value="OROTIDINE 5'-PHOSPHATE DECARBOXYLASE"/>
    <property type="match status" value="1"/>
</dbReference>
<evidence type="ECO:0000259" key="8">
    <source>
        <dbReference type="SMART" id="SM00934"/>
    </source>
</evidence>
<dbReference type="Pfam" id="PF00215">
    <property type="entry name" value="OMPdecase"/>
    <property type="match status" value="1"/>
</dbReference>
<sequence length="321" mass="31730">MTGVPAPAADPAAHPWGARLAAAVRARESALLVGLDPDPSALWPGATPPSAASPADAAAHAVADHARRVLDAVAPACVGVKLQSASFERLGAPGVAALARVAAHARDLGLIVLLDAKRGDIDVSAASYAAAALGSTPTPWGPVEGLGADAVTVAPYMGRDSIQPFADVAAANGRGVFVLVRTSNPGAGDLQERPLGDGRSLWERTAELVASIGTDAARAAGPLGPERPALDPIGAVVGATAPDHLERLRELLPRAPLLLPGVGAQGGRVEDLAAAFAAGPGAGLVTVSRSIVGAAAPGEDPAEAARRAAESLRAAIAAVAG</sequence>
<organism evidence="9 10">
    <name type="scientific">Patulibacter brassicae</name>
    <dbReference type="NCBI Taxonomy" id="1705717"/>
    <lineage>
        <taxon>Bacteria</taxon>
        <taxon>Bacillati</taxon>
        <taxon>Actinomycetota</taxon>
        <taxon>Thermoleophilia</taxon>
        <taxon>Solirubrobacterales</taxon>
        <taxon>Patulibacteraceae</taxon>
        <taxon>Patulibacter</taxon>
    </lineage>
</organism>
<keyword evidence="5 7" id="KW-0456">Lyase</keyword>
<evidence type="ECO:0000256" key="4">
    <source>
        <dbReference type="ARBA" id="ARBA00022975"/>
    </source>
</evidence>
<keyword evidence="4 7" id="KW-0665">Pyrimidine biosynthesis</keyword>
<evidence type="ECO:0000256" key="5">
    <source>
        <dbReference type="ARBA" id="ARBA00023239"/>
    </source>
</evidence>
<comment type="similarity">
    <text evidence="2 7">Belongs to the OMP decarboxylase family. Type 2 subfamily.</text>
</comment>